<evidence type="ECO:0000259" key="5">
    <source>
        <dbReference type="Pfam" id="PF00890"/>
    </source>
</evidence>
<dbReference type="PANTHER" id="PTHR43400">
    <property type="entry name" value="FUMARATE REDUCTASE"/>
    <property type="match status" value="1"/>
</dbReference>
<comment type="cofactor">
    <cofactor evidence="1">
        <name>FAD</name>
        <dbReference type="ChEBI" id="CHEBI:57692"/>
    </cofactor>
</comment>
<dbReference type="InterPro" id="IPR027477">
    <property type="entry name" value="Succ_DH/fumarate_Rdtase_cat_sf"/>
</dbReference>
<accession>A0ABU7HNV9</accession>
<dbReference type="Gene3D" id="3.50.50.60">
    <property type="entry name" value="FAD/NAD(P)-binding domain"/>
    <property type="match status" value="2"/>
</dbReference>
<reference evidence="6 7" key="1">
    <citation type="submission" date="2024-01" db="EMBL/GenBank/DDBJ databases">
        <title>Unpublished Manusciprt.</title>
        <authorList>
            <person name="Duman M."/>
            <person name="Valdes E.G."/>
            <person name="Ajmi N."/>
            <person name="Altun S."/>
            <person name="Saticioglu I.B."/>
        </authorList>
    </citation>
    <scope>NUCLEOTIDE SEQUENCE [LARGE SCALE GENOMIC DNA]</scope>
    <source>
        <strain evidence="6 7">148P</strain>
    </source>
</reference>
<evidence type="ECO:0000256" key="1">
    <source>
        <dbReference type="ARBA" id="ARBA00001974"/>
    </source>
</evidence>
<organism evidence="6 7">
    <name type="scientific">Pseudomonas ulcerans</name>
    <dbReference type="NCBI Taxonomy" id="3115852"/>
    <lineage>
        <taxon>Bacteria</taxon>
        <taxon>Pseudomonadati</taxon>
        <taxon>Pseudomonadota</taxon>
        <taxon>Gammaproteobacteria</taxon>
        <taxon>Pseudomonadales</taxon>
        <taxon>Pseudomonadaceae</taxon>
        <taxon>Pseudomonas</taxon>
    </lineage>
</organism>
<dbReference type="Gene3D" id="3.90.700.10">
    <property type="entry name" value="Succinate dehydrogenase/fumarate reductase flavoprotein, catalytic domain"/>
    <property type="match status" value="1"/>
</dbReference>
<dbReference type="Pfam" id="PF00890">
    <property type="entry name" value="FAD_binding_2"/>
    <property type="match status" value="1"/>
</dbReference>
<keyword evidence="4" id="KW-0560">Oxidoreductase</keyword>
<dbReference type="InterPro" id="IPR036188">
    <property type="entry name" value="FAD/NAD-bd_sf"/>
</dbReference>
<dbReference type="InterPro" id="IPR050315">
    <property type="entry name" value="FAD-oxidoreductase_2"/>
</dbReference>
<sequence length="564" mass="60675">MSRVDTVTPILPPLRSDELLGRQWDEYCEVLVLGWGAAGACAALEARAAGAYVLVADRFLGGGASAKSGGVVYAGGGTRQQRRAGYNDSPEAMFDYLRHETQGVVSDATLRRFCDDSVANLQWLESHGAPYSHEVPPGGKTSYPQDGYYLYYSGNELVPLYAGDNPPAPRGHRTVGKGQCGAVLYRHLQAACLRAGVRPLLQAAARRLVVDAVGRVIGAEFWRLPPGSQQAGLHARLIARAEKLQNFAPGYCDGLRQRAAQLEKDFARPLLVRASKAVILSTGGFIFNRELIARHAPKFRRNFKVGATGCDGSGLRLGLSVGASSDRLERVSAWRFINPPYSWHKGIVVNTEGRRFCNEEVYGATLGQPLMEEQGGRAWLVLDKPLRRKTLREALFKGYWWFQTVPALALMLFNVRKGRSLDELARVTGMNAQALRDAVQANNAAARGEAADPFGKSRGGRQALEQGPYYACDISVGNPLFPLGALTLGGLRVDEGNGAVLDETAQPVPGLYAAGRAAVGIPSHLYISGLSLADCVFSGRRAGLAAARDGQGSHQPQCADEAAS</sequence>
<dbReference type="Proteomes" id="UP001335100">
    <property type="component" value="Unassembled WGS sequence"/>
</dbReference>
<dbReference type="RefSeq" id="WP_330074101.1">
    <property type="nucleotide sequence ID" value="NZ_JAZDQJ010000006.1"/>
</dbReference>
<evidence type="ECO:0000256" key="4">
    <source>
        <dbReference type="ARBA" id="ARBA00023002"/>
    </source>
</evidence>
<keyword evidence="3" id="KW-0274">FAD</keyword>
<dbReference type="PANTHER" id="PTHR43400:SF10">
    <property type="entry name" value="3-OXOSTEROID 1-DEHYDROGENASE"/>
    <property type="match status" value="1"/>
</dbReference>
<feature type="domain" description="FAD-dependent oxidoreductase 2 FAD-binding" evidence="5">
    <location>
        <begin position="30"/>
        <end position="520"/>
    </location>
</feature>
<dbReference type="InterPro" id="IPR003953">
    <property type="entry name" value="FAD-dep_OxRdtase_2_FAD-bd"/>
</dbReference>
<evidence type="ECO:0000313" key="6">
    <source>
        <dbReference type="EMBL" id="MEE1933215.1"/>
    </source>
</evidence>
<protein>
    <submittedName>
        <fullName evidence="6">FAD-binding protein</fullName>
    </submittedName>
</protein>
<comment type="caution">
    <text evidence="6">The sequence shown here is derived from an EMBL/GenBank/DDBJ whole genome shotgun (WGS) entry which is preliminary data.</text>
</comment>
<keyword evidence="2" id="KW-0285">Flavoprotein</keyword>
<dbReference type="EMBL" id="JAZDQJ010000006">
    <property type="protein sequence ID" value="MEE1933215.1"/>
    <property type="molecule type" value="Genomic_DNA"/>
</dbReference>
<evidence type="ECO:0000256" key="2">
    <source>
        <dbReference type="ARBA" id="ARBA00022630"/>
    </source>
</evidence>
<keyword evidence="7" id="KW-1185">Reference proteome</keyword>
<dbReference type="SUPFAM" id="SSF56425">
    <property type="entry name" value="Succinate dehydrogenase/fumarate reductase flavoprotein, catalytic domain"/>
    <property type="match status" value="1"/>
</dbReference>
<evidence type="ECO:0000313" key="7">
    <source>
        <dbReference type="Proteomes" id="UP001335100"/>
    </source>
</evidence>
<proteinExistence type="predicted"/>
<gene>
    <name evidence="6" type="ORF">V0R50_08275</name>
</gene>
<name>A0ABU7HNV9_9PSED</name>
<dbReference type="NCBIfam" id="NF005511">
    <property type="entry name" value="PRK07121.1-4"/>
    <property type="match status" value="1"/>
</dbReference>
<dbReference type="SUPFAM" id="SSF51905">
    <property type="entry name" value="FAD/NAD(P)-binding domain"/>
    <property type="match status" value="1"/>
</dbReference>
<evidence type="ECO:0000256" key="3">
    <source>
        <dbReference type="ARBA" id="ARBA00022827"/>
    </source>
</evidence>